<dbReference type="AlphaFoldDB" id="A0AB37UIL4"/>
<keyword evidence="4" id="KW-0067">ATP-binding</keyword>
<dbReference type="PROSITE" id="PS50011">
    <property type="entry name" value="PROTEIN_KINASE_DOM"/>
    <property type="match status" value="1"/>
</dbReference>
<keyword evidence="3" id="KW-0418">Kinase</keyword>
<dbReference type="PANTHER" id="PTHR43289:SF34">
    <property type="entry name" value="SERINE_THREONINE-PROTEIN KINASE YBDM-RELATED"/>
    <property type="match status" value="1"/>
</dbReference>
<evidence type="ECO:0000313" key="8">
    <source>
        <dbReference type="Proteomes" id="UP000282574"/>
    </source>
</evidence>
<keyword evidence="1" id="KW-0808">Transferase</keyword>
<evidence type="ECO:0000259" key="6">
    <source>
        <dbReference type="PROSITE" id="PS50011"/>
    </source>
</evidence>
<protein>
    <recommendedName>
        <fullName evidence="6">Protein kinase domain-containing protein</fullName>
    </recommendedName>
</protein>
<feature type="region of interest" description="Disordered" evidence="5">
    <location>
        <begin position="287"/>
        <end position="328"/>
    </location>
</feature>
<dbReference type="Pfam" id="PF00069">
    <property type="entry name" value="Pkinase"/>
    <property type="match status" value="1"/>
</dbReference>
<evidence type="ECO:0000256" key="1">
    <source>
        <dbReference type="ARBA" id="ARBA00022679"/>
    </source>
</evidence>
<dbReference type="Proteomes" id="UP000282574">
    <property type="component" value="Unassembled WGS sequence"/>
</dbReference>
<name>A0AB37UIL4_9CYAN</name>
<feature type="compositionally biased region" description="Polar residues" evidence="5">
    <location>
        <begin position="287"/>
        <end position="297"/>
    </location>
</feature>
<evidence type="ECO:0000256" key="2">
    <source>
        <dbReference type="ARBA" id="ARBA00022741"/>
    </source>
</evidence>
<keyword evidence="2" id="KW-0547">Nucleotide-binding</keyword>
<comment type="caution">
    <text evidence="7">The sequence shown here is derived from an EMBL/GenBank/DDBJ whole genome shotgun (WGS) entry which is preliminary data.</text>
</comment>
<feature type="region of interest" description="Disordered" evidence="5">
    <location>
        <begin position="240"/>
        <end position="266"/>
    </location>
</feature>
<keyword evidence="8" id="KW-1185">Reference proteome</keyword>
<gene>
    <name evidence="7" type="ORF">DSM107010_34980</name>
</gene>
<evidence type="ECO:0000256" key="4">
    <source>
        <dbReference type="ARBA" id="ARBA00022840"/>
    </source>
</evidence>
<evidence type="ECO:0000256" key="3">
    <source>
        <dbReference type="ARBA" id="ARBA00022777"/>
    </source>
</evidence>
<dbReference type="InterPro" id="IPR011009">
    <property type="entry name" value="Kinase-like_dom_sf"/>
</dbReference>
<feature type="domain" description="Protein kinase" evidence="6">
    <location>
        <begin position="1"/>
        <end position="236"/>
    </location>
</feature>
<dbReference type="Gene3D" id="1.10.510.10">
    <property type="entry name" value="Transferase(Phosphotransferase) domain 1"/>
    <property type="match status" value="1"/>
</dbReference>
<feature type="compositionally biased region" description="Polar residues" evidence="5">
    <location>
        <begin position="312"/>
        <end position="328"/>
    </location>
</feature>
<dbReference type="InterPro" id="IPR000719">
    <property type="entry name" value="Prot_kinase_dom"/>
</dbReference>
<dbReference type="PANTHER" id="PTHR43289">
    <property type="entry name" value="MITOGEN-ACTIVATED PROTEIN KINASE KINASE KINASE 20-RELATED"/>
    <property type="match status" value="1"/>
</dbReference>
<dbReference type="GO" id="GO:0005524">
    <property type="term" value="F:ATP binding"/>
    <property type="evidence" value="ECO:0007669"/>
    <property type="project" value="UniProtKB-KW"/>
</dbReference>
<organism evidence="7 8">
    <name type="scientific">Chroococcidiopsis cubana SAG 39.79</name>
    <dbReference type="NCBI Taxonomy" id="388085"/>
    <lineage>
        <taxon>Bacteria</taxon>
        <taxon>Bacillati</taxon>
        <taxon>Cyanobacteriota</taxon>
        <taxon>Cyanophyceae</taxon>
        <taxon>Chroococcidiopsidales</taxon>
        <taxon>Chroococcidiopsidaceae</taxon>
        <taxon>Chroococcidiopsis</taxon>
    </lineage>
</organism>
<accession>A0AB37UIL4</accession>
<dbReference type="EMBL" id="RSCK01000029">
    <property type="protein sequence ID" value="RUT11229.1"/>
    <property type="molecule type" value="Genomic_DNA"/>
</dbReference>
<feature type="compositionally biased region" description="Polar residues" evidence="5">
    <location>
        <begin position="241"/>
        <end position="254"/>
    </location>
</feature>
<evidence type="ECO:0000313" key="7">
    <source>
        <dbReference type="EMBL" id="RUT11229.1"/>
    </source>
</evidence>
<dbReference type="CDD" id="cd14014">
    <property type="entry name" value="STKc_PknB_like"/>
    <property type="match status" value="1"/>
</dbReference>
<sequence>MRAALNSEHIVKILDFDTTSEGFPFYVMEYLKGESLEQLLQQQQRLTVEHTVEIVRQVCAGLQLAHTGVMLGGNQVRIVHGNLLPDNVFLVPTTSGESIKILDFGIAKKIRDIFSEYKDRIVTDILPGTFRYAAPEQIVVLPEIDGRADIYSLGIIFYRMLSGTDPFSPGSQARQVWDDTWAKAHTSQPPQPLRSQPGCEQISPQLEAVVHKCLQKSPEARFTTMAQLKQALETAIAQRPTDFTSTSSSNTIVQSPPPTTNSDSPTIFRQVIPLAEPGGVDTTIAQVSTESAPSSPDRTIYQGAVSPRSDRPNQTIYQGTVSPRSDRPNQTIYQSVASPGRERPNQTIYQGVSSSTQSNADRTIYQRQRLLLRLGRIPRQIWRATLSTTFSLSRIVKGLVHRIELWIRRHRPRF</sequence>
<dbReference type="SUPFAM" id="SSF56112">
    <property type="entry name" value="Protein kinase-like (PK-like)"/>
    <property type="match status" value="1"/>
</dbReference>
<dbReference type="GO" id="GO:0004674">
    <property type="term" value="F:protein serine/threonine kinase activity"/>
    <property type="evidence" value="ECO:0007669"/>
    <property type="project" value="TreeGrafter"/>
</dbReference>
<reference evidence="7 8" key="1">
    <citation type="journal article" date="2019" name="Genome Biol. Evol.">
        <title>Day and night: Metabolic profiles and evolutionary relationships of six axenic non-marine cyanobacteria.</title>
        <authorList>
            <person name="Will S.E."/>
            <person name="Henke P."/>
            <person name="Boedeker C."/>
            <person name="Huang S."/>
            <person name="Brinkmann H."/>
            <person name="Rohde M."/>
            <person name="Jarek M."/>
            <person name="Friedl T."/>
            <person name="Seufert S."/>
            <person name="Schumacher M."/>
            <person name="Overmann J."/>
            <person name="Neumann-Schaal M."/>
            <person name="Petersen J."/>
        </authorList>
    </citation>
    <scope>NUCLEOTIDE SEQUENCE [LARGE SCALE GENOMIC DNA]</scope>
    <source>
        <strain evidence="7 8">SAG 39.79</strain>
    </source>
</reference>
<proteinExistence type="predicted"/>
<evidence type="ECO:0000256" key="5">
    <source>
        <dbReference type="SAM" id="MobiDB-lite"/>
    </source>
</evidence>